<dbReference type="PROSITE" id="PS50006">
    <property type="entry name" value="FHA_DOMAIN"/>
    <property type="match status" value="2"/>
</dbReference>
<dbReference type="PANTHER" id="PTHR23308">
    <property type="entry name" value="NUCLEAR INHIBITOR OF PROTEIN PHOSPHATASE-1"/>
    <property type="match status" value="1"/>
</dbReference>
<feature type="domain" description="FHA" evidence="2">
    <location>
        <begin position="171"/>
        <end position="220"/>
    </location>
</feature>
<dbReference type="CDD" id="cd00060">
    <property type="entry name" value="FHA"/>
    <property type="match status" value="2"/>
</dbReference>
<evidence type="ECO:0000259" key="2">
    <source>
        <dbReference type="PROSITE" id="PS50006"/>
    </source>
</evidence>
<dbReference type="SUPFAM" id="SSF49879">
    <property type="entry name" value="SMAD/FHA domain"/>
    <property type="match status" value="2"/>
</dbReference>
<dbReference type="InterPro" id="IPR000253">
    <property type="entry name" value="FHA_dom"/>
</dbReference>
<evidence type="ECO:0000313" key="3">
    <source>
        <dbReference type="EMBL" id="HIU35705.1"/>
    </source>
</evidence>
<evidence type="ECO:0000313" key="4">
    <source>
        <dbReference type="Proteomes" id="UP000824071"/>
    </source>
</evidence>
<dbReference type="EMBL" id="DVMW01000026">
    <property type="protein sequence ID" value="HIU35705.1"/>
    <property type="molecule type" value="Genomic_DNA"/>
</dbReference>
<sequence>MDFFVSQFEYLSRYVLTGIAFLLLLRCVFSLFRLRPRREVMATLVNLADDSEIEIANWETSIGRSRSCDIALRQYGTVSRFHAVLALRKEGWFIFDTESKTGVYVNGEQIRRARQITDGDTVAFGNVVMRFQSNGYGEQQTDERGDVQDFTNAARLVNMADNSAFYLKGSCLIGRDRHCNICLPMRDVSGEHAEVYLSRDGWMVADLQSENGTYLNGELVFGAYPLYDGDIVSVGAYSFMFRE</sequence>
<feature type="transmembrane region" description="Helical" evidence="1">
    <location>
        <begin position="12"/>
        <end position="32"/>
    </location>
</feature>
<organism evidence="3 4">
    <name type="scientific">Candidatus Fimenecus excrementigallinarum</name>
    <dbReference type="NCBI Taxonomy" id="2840816"/>
    <lineage>
        <taxon>Bacteria</taxon>
        <taxon>Bacillati</taxon>
        <taxon>Bacillota</taxon>
        <taxon>Clostridia</taxon>
        <taxon>Candidatus Fimenecus</taxon>
    </lineage>
</organism>
<evidence type="ECO:0000256" key="1">
    <source>
        <dbReference type="SAM" id="Phobius"/>
    </source>
</evidence>
<keyword evidence="1" id="KW-0812">Transmembrane</keyword>
<dbReference type="InterPro" id="IPR050923">
    <property type="entry name" value="Cell_Proc_Reg/RNA_Proc"/>
</dbReference>
<comment type="caution">
    <text evidence="3">The sequence shown here is derived from an EMBL/GenBank/DDBJ whole genome shotgun (WGS) entry which is preliminary data.</text>
</comment>
<protein>
    <submittedName>
        <fullName evidence="3">FHA domain-containing protein</fullName>
    </submittedName>
</protein>
<keyword evidence="1" id="KW-1133">Transmembrane helix</keyword>
<keyword evidence="1" id="KW-0472">Membrane</keyword>
<dbReference type="Gene3D" id="2.60.200.20">
    <property type="match status" value="2"/>
</dbReference>
<reference evidence="3" key="2">
    <citation type="journal article" date="2021" name="PeerJ">
        <title>Extensive microbial diversity within the chicken gut microbiome revealed by metagenomics and culture.</title>
        <authorList>
            <person name="Gilroy R."/>
            <person name="Ravi A."/>
            <person name="Getino M."/>
            <person name="Pursley I."/>
            <person name="Horton D.L."/>
            <person name="Alikhan N.F."/>
            <person name="Baker D."/>
            <person name="Gharbi K."/>
            <person name="Hall N."/>
            <person name="Watson M."/>
            <person name="Adriaenssens E.M."/>
            <person name="Foster-Nyarko E."/>
            <person name="Jarju S."/>
            <person name="Secka A."/>
            <person name="Antonio M."/>
            <person name="Oren A."/>
            <person name="Chaudhuri R.R."/>
            <person name="La Ragione R."/>
            <person name="Hildebrand F."/>
            <person name="Pallen M.J."/>
        </authorList>
    </citation>
    <scope>NUCLEOTIDE SEQUENCE</scope>
    <source>
        <strain evidence="3">ChiGjej1B1-19959</strain>
    </source>
</reference>
<reference evidence="3" key="1">
    <citation type="submission" date="2020-10" db="EMBL/GenBank/DDBJ databases">
        <authorList>
            <person name="Gilroy R."/>
        </authorList>
    </citation>
    <scope>NUCLEOTIDE SEQUENCE</scope>
    <source>
        <strain evidence="3">ChiGjej1B1-19959</strain>
    </source>
</reference>
<name>A0A9D1IE03_9FIRM</name>
<dbReference type="SMART" id="SM00240">
    <property type="entry name" value="FHA"/>
    <property type="match status" value="2"/>
</dbReference>
<proteinExistence type="predicted"/>
<dbReference type="InterPro" id="IPR008984">
    <property type="entry name" value="SMAD_FHA_dom_sf"/>
</dbReference>
<dbReference type="Pfam" id="PF00498">
    <property type="entry name" value="FHA"/>
    <property type="match status" value="2"/>
</dbReference>
<accession>A0A9D1IE03</accession>
<feature type="domain" description="FHA" evidence="2">
    <location>
        <begin position="60"/>
        <end position="110"/>
    </location>
</feature>
<gene>
    <name evidence="3" type="ORF">IAC53_03750</name>
</gene>
<dbReference type="AlphaFoldDB" id="A0A9D1IE03"/>
<dbReference type="Proteomes" id="UP000824071">
    <property type="component" value="Unassembled WGS sequence"/>
</dbReference>